<dbReference type="InterPro" id="IPR000683">
    <property type="entry name" value="Gfo/Idh/MocA-like_OxRdtase_N"/>
</dbReference>
<comment type="caution">
    <text evidence="2">The sequence shown here is derived from an EMBL/GenBank/DDBJ whole genome shotgun (WGS) entry which is preliminary data.</text>
</comment>
<dbReference type="PANTHER" id="PTHR43818">
    <property type="entry name" value="BCDNA.GH03377"/>
    <property type="match status" value="1"/>
</dbReference>
<sequence>MFGYEANSAVRLALLGCGSRGTSVATSFANDTNTRVVALADLFPDKLGPAKAHFDQLANTAGYATVDPKRMFHGHNAFEEVASSPDVDVVQISTPPWFHVQHLDAAVRGGKHVYCEKPIGVDVAQSKQALEIGKRAEG</sequence>
<dbReference type="PANTHER" id="PTHR43818:SF5">
    <property type="entry name" value="OXIDOREDUCTASE FAMILY PROTEIN"/>
    <property type="match status" value="1"/>
</dbReference>
<dbReference type="SUPFAM" id="SSF51735">
    <property type="entry name" value="NAD(P)-binding Rossmann-fold domains"/>
    <property type="match status" value="1"/>
</dbReference>
<gene>
    <name evidence="2" type="ORF">B1A_13664</name>
</gene>
<dbReference type="InterPro" id="IPR036291">
    <property type="entry name" value="NAD(P)-bd_dom_sf"/>
</dbReference>
<feature type="non-terminal residue" evidence="2">
    <location>
        <position position="138"/>
    </location>
</feature>
<accession>T0ZYY9</accession>
<evidence type="ECO:0000259" key="1">
    <source>
        <dbReference type="Pfam" id="PF01408"/>
    </source>
</evidence>
<dbReference type="InterPro" id="IPR050463">
    <property type="entry name" value="Gfo/Idh/MocA_oxidrdct_glycsds"/>
</dbReference>
<organism evidence="2">
    <name type="scientific">mine drainage metagenome</name>
    <dbReference type="NCBI Taxonomy" id="410659"/>
    <lineage>
        <taxon>unclassified sequences</taxon>
        <taxon>metagenomes</taxon>
        <taxon>ecological metagenomes</taxon>
    </lineage>
</organism>
<evidence type="ECO:0000313" key="2">
    <source>
        <dbReference type="EMBL" id="EQD49798.1"/>
    </source>
</evidence>
<dbReference type="AlphaFoldDB" id="T0ZYY9"/>
<reference evidence="2" key="1">
    <citation type="submission" date="2013-08" db="EMBL/GenBank/DDBJ databases">
        <authorList>
            <person name="Mendez C."/>
            <person name="Richter M."/>
            <person name="Ferrer M."/>
            <person name="Sanchez J."/>
        </authorList>
    </citation>
    <scope>NUCLEOTIDE SEQUENCE</scope>
</reference>
<proteinExistence type="predicted"/>
<dbReference type="Gene3D" id="3.40.50.720">
    <property type="entry name" value="NAD(P)-binding Rossmann-like Domain"/>
    <property type="match status" value="1"/>
</dbReference>
<dbReference type="GO" id="GO:0000166">
    <property type="term" value="F:nucleotide binding"/>
    <property type="evidence" value="ECO:0007669"/>
    <property type="project" value="InterPro"/>
</dbReference>
<dbReference type="EMBL" id="AUZX01010007">
    <property type="protein sequence ID" value="EQD49798.1"/>
    <property type="molecule type" value="Genomic_DNA"/>
</dbReference>
<name>T0ZYY9_9ZZZZ</name>
<feature type="domain" description="Gfo/Idh/MocA-like oxidoreductase N-terminal" evidence="1">
    <location>
        <begin position="11"/>
        <end position="135"/>
    </location>
</feature>
<reference evidence="2" key="2">
    <citation type="journal article" date="2014" name="ISME J.">
        <title>Microbial stratification in low pH oxic and suboxic macroscopic growths along an acid mine drainage.</title>
        <authorList>
            <person name="Mendez-Garcia C."/>
            <person name="Mesa V."/>
            <person name="Sprenger R.R."/>
            <person name="Richter M."/>
            <person name="Diez M.S."/>
            <person name="Solano J."/>
            <person name="Bargiela R."/>
            <person name="Golyshina O.V."/>
            <person name="Manteca A."/>
            <person name="Ramos J.L."/>
            <person name="Gallego J.R."/>
            <person name="Llorente I."/>
            <person name="Martins Dos Santos V.A."/>
            <person name="Jensen O.N."/>
            <person name="Pelaez A.I."/>
            <person name="Sanchez J."/>
            <person name="Ferrer M."/>
        </authorList>
    </citation>
    <scope>NUCLEOTIDE SEQUENCE</scope>
</reference>
<protein>
    <submittedName>
        <fullName evidence="2">Oxidoreductase domain protein</fullName>
    </submittedName>
</protein>
<dbReference type="Pfam" id="PF01408">
    <property type="entry name" value="GFO_IDH_MocA"/>
    <property type="match status" value="1"/>
</dbReference>